<evidence type="ECO:0000256" key="6">
    <source>
        <dbReference type="SAM" id="SignalP"/>
    </source>
</evidence>
<dbReference type="RefSeq" id="XP_005763187.1">
    <property type="nucleotide sequence ID" value="XM_005763130.1"/>
</dbReference>
<dbReference type="GeneID" id="17256912"/>
<evidence type="ECO:0000256" key="4">
    <source>
        <dbReference type="ARBA" id="ARBA00023235"/>
    </source>
</evidence>
<dbReference type="SUPFAM" id="SSF54534">
    <property type="entry name" value="FKBP-like"/>
    <property type="match status" value="1"/>
</dbReference>
<keyword evidence="4 5" id="KW-0413">Isomerase</keyword>
<dbReference type="KEGG" id="ehx:EMIHUDRAFT_248254"/>
<dbReference type="InterPro" id="IPR046357">
    <property type="entry name" value="PPIase_dom_sf"/>
</dbReference>
<keyword evidence="6" id="KW-0732">Signal</keyword>
<dbReference type="PANTHER" id="PTHR43811">
    <property type="entry name" value="FKBP-TYPE PEPTIDYL-PROLYL CIS-TRANS ISOMERASE FKPA"/>
    <property type="match status" value="1"/>
</dbReference>
<dbReference type="Proteomes" id="UP000013827">
    <property type="component" value="Unassembled WGS sequence"/>
</dbReference>
<dbReference type="PROSITE" id="PS50059">
    <property type="entry name" value="FKBP_PPIASE"/>
    <property type="match status" value="1"/>
</dbReference>
<evidence type="ECO:0000256" key="1">
    <source>
        <dbReference type="ARBA" id="ARBA00000971"/>
    </source>
</evidence>
<dbReference type="PaxDb" id="2903-EOD10758"/>
<dbReference type="eggNOG" id="KOG0552">
    <property type="taxonomic scope" value="Eukaryota"/>
</dbReference>
<protein>
    <recommendedName>
        <fullName evidence="2 5">peptidylprolyl isomerase</fullName>
        <ecNumber evidence="2 5">5.2.1.8</ecNumber>
    </recommendedName>
</protein>
<feature type="signal peptide" evidence="6">
    <location>
        <begin position="1"/>
        <end position="17"/>
    </location>
</feature>
<organism evidence="8 9">
    <name type="scientific">Emiliania huxleyi (strain CCMP1516)</name>
    <dbReference type="NCBI Taxonomy" id="280463"/>
    <lineage>
        <taxon>Eukaryota</taxon>
        <taxon>Haptista</taxon>
        <taxon>Haptophyta</taxon>
        <taxon>Prymnesiophyceae</taxon>
        <taxon>Isochrysidales</taxon>
        <taxon>Noelaerhabdaceae</taxon>
        <taxon>Emiliania</taxon>
    </lineage>
</organism>
<dbReference type="Gene3D" id="3.10.50.40">
    <property type="match status" value="1"/>
</dbReference>
<dbReference type="InterPro" id="IPR001179">
    <property type="entry name" value="PPIase_FKBP_dom"/>
</dbReference>
<evidence type="ECO:0000256" key="5">
    <source>
        <dbReference type="PROSITE-ProRule" id="PRU00277"/>
    </source>
</evidence>
<dbReference type="EC" id="5.2.1.8" evidence="2 5"/>
<comment type="catalytic activity">
    <reaction evidence="1 5">
        <text>[protein]-peptidylproline (omega=180) = [protein]-peptidylproline (omega=0)</text>
        <dbReference type="Rhea" id="RHEA:16237"/>
        <dbReference type="Rhea" id="RHEA-COMP:10747"/>
        <dbReference type="Rhea" id="RHEA-COMP:10748"/>
        <dbReference type="ChEBI" id="CHEBI:83833"/>
        <dbReference type="ChEBI" id="CHEBI:83834"/>
        <dbReference type="EC" id="5.2.1.8"/>
    </reaction>
</comment>
<dbReference type="HOGENOM" id="CLU_1242065_0_0_1"/>
<evidence type="ECO:0000313" key="9">
    <source>
        <dbReference type="Proteomes" id="UP000013827"/>
    </source>
</evidence>
<dbReference type="EnsemblProtists" id="EOD10758">
    <property type="protein sequence ID" value="EOD10758"/>
    <property type="gene ID" value="EMIHUDRAFT_248254"/>
</dbReference>
<sequence length="223" mass="23856">MLPPPFLLLLFCSAATALRVPCLSRRELLLGAGVGLPLAAPPSAAAKMPLSTDEQDRLDALSKFSRDTLPSTTLPSGVVVLDLYRGSGPEPRAGDLVYAHFKVWPRNFRSGTPADSSFLDTRPHEWRLGTPDERIRAGFDEGIVGMREDGWRRLIVPASLAYGSAGLTTQRGVALVEPDEPVFVDVILVDGGSGRCAEILRPAGVSEVGARRLKSISCVRGAP</sequence>
<dbReference type="GO" id="GO:0003755">
    <property type="term" value="F:peptidyl-prolyl cis-trans isomerase activity"/>
    <property type="evidence" value="ECO:0007669"/>
    <property type="project" value="UniProtKB-KW"/>
</dbReference>
<feature type="domain" description="PPIase FKBP-type" evidence="7">
    <location>
        <begin position="94"/>
        <end position="192"/>
    </location>
</feature>
<reference evidence="8" key="2">
    <citation type="submission" date="2024-10" db="UniProtKB">
        <authorList>
            <consortium name="EnsemblProtists"/>
        </authorList>
    </citation>
    <scope>IDENTIFICATION</scope>
</reference>
<accession>A0A0D3IHM3</accession>
<keyword evidence="9" id="KW-1185">Reference proteome</keyword>
<reference evidence="9" key="1">
    <citation type="journal article" date="2013" name="Nature">
        <title>Pan genome of the phytoplankton Emiliania underpins its global distribution.</title>
        <authorList>
            <person name="Read B.A."/>
            <person name="Kegel J."/>
            <person name="Klute M.J."/>
            <person name="Kuo A."/>
            <person name="Lefebvre S.C."/>
            <person name="Maumus F."/>
            <person name="Mayer C."/>
            <person name="Miller J."/>
            <person name="Monier A."/>
            <person name="Salamov A."/>
            <person name="Young J."/>
            <person name="Aguilar M."/>
            <person name="Claverie J.M."/>
            <person name="Frickenhaus S."/>
            <person name="Gonzalez K."/>
            <person name="Herman E.K."/>
            <person name="Lin Y.C."/>
            <person name="Napier J."/>
            <person name="Ogata H."/>
            <person name="Sarno A.F."/>
            <person name="Shmutz J."/>
            <person name="Schroeder D."/>
            <person name="de Vargas C."/>
            <person name="Verret F."/>
            <person name="von Dassow P."/>
            <person name="Valentin K."/>
            <person name="Van de Peer Y."/>
            <person name="Wheeler G."/>
            <person name="Dacks J.B."/>
            <person name="Delwiche C.F."/>
            <person name="Dyhrman S.T."/>
            <person name="Glockner G."/>
            <person name="John U."/>
            <person name="Richards T."/>
            <person name="Worden A.Z."/>
            <person name="Zhang X."/>
            <person name="Grigoriev I.V."/>
            <person name="Allen A.E."/>
            <person name="Bidle K."/>
            <person name="Borodovsky M."/>
            <person name="Bowler C."/>
            <person name="Brownlee C."/>
            <person name="Cock J.M."/>
            <person name="Elias M."/>
            <person name="Gladyshev V.N."/>
            <person name="Groth M."/>
            <person name="Guda C."/>
            <person name="Hadaegh A."/>
            <person name="Iglesias-Rodriguez M.D."/>
            <person name="Jenkins J."/>
            <person name="Jones B.M."/>
            <person name="Lawson T."/>
            <person name="Leese F."/>
            <person name="Lindquist E."/>
            <person name="Lobanov A."/>
            <person name="Lomsadze A."/>
            <person name="Malik S.B."/>
            <person name="Marsh M.E."/>
            <person name="Mackinder L."/>
            <person name="Mock T."/>
            <person name="Mueller-Roeber B."/>
            <person name="Pagarete A."/>
            <person name="Parker M."/>
            <person name="Probert I."/>
            <person name="Quesneville H."/>
            <person name="Raines C."/>
            <person name="Rensing S.A."/>
            <person name="Riano-Pachon D.M."/>
            <person name="Richier S."/>
            <person name="Rokitta S."/>
            <person name="Shiraiwa Y."/>
            <person name="Soanes D.M."/>
            <person name="van der Giezen M."/>
            <person name="Wahlund T.M."/>
            <person name="Williams B."/>
            <person name="Wilson W."/>
            <person name="Wolfe G."/>
            <person name="Wurch L.L."/>
        </authorList>
    </citation>
    <scope>NUCLEOTIDE SEQUENCE</scope>
</reference>
<name>A0A0D3IHM3_EMIH1</name>
<proteinExistence type="predicted"/>
<evidence type="ECO:0000259" key="7">
    <source>
        <dbReference type="PROSITE" id="PS50059"/>
    </source>
</evidence>
<evidence type="ECO:0000313" key="8">
    <source>
        <dbReference type="EnsemblProtists" id="EOD10758"/>
    </source>
</evidence>
<feature type="chain" id="PRO_5044259772" description="peptidylprolyl isomerase" evidence="6">
    <location>
        <begin position="18"/>
        <end position="223"/>
    </location>
</feature>
<evidence type="ECO:0000256" key="2">
    <source>
        <dbReference type="ARBA" id="ARBA00013194"/>
    </source>
</evidence>
<dbReference type="Pfam" id="PF00254">
    <property type="entry name" value="FKBP_C"/>
    <property type="match status" value="1"/>
</dbReference>
<keyword evidence="3 5" id="KW-0697">Rotamase</keyword>
<dbReference type="STRING" id="2903.R1BLJ2"/>
<evidence type="ECO:0000256" key="3">
    <source>
        <dbReference type="ARBA" id="ARBA00023110"/>
    </source>
</evidence>
<dbReference type="PANTHER" id="PTHR43811:SF19">
    <property type="entry name" value="39 KDA FK506-BINDING NUCLEAR PROTEIN"/>
    <property type="match status" value="1"/>
</dbReference>
<dbReference type="AlphaFoldDB" id="A0A0D3IHM3"/>